<organism evidence="6 7">
    <name type="scientific">Nocardia wallacei</name>
    <dbReference type="NCBI Taxonomy" id="480035"/>
    <lineage>
        <taxon>Bacteria</taxon>
        <taxon>Bacillati</taxon>
        <taxon>Actinomycetota</taxon>
        <taxon>Actinomycetes</taxon>
        <taxon>Mycobacteriales</taxon>
        <taxon>Nocardiaceae</taxon>
        <taxon>Nocardia</taxon>
    </lineage>
</organism>
<dbReference type="GeneID" id="80347259"/>
<dbReference type="SUPFAM" id="SSF46689">
    <property type="entry name" value="Homeodomain-like"/>
    <property type="match status" value="1"/>
</dbReference>
<dbReference type="Pfam" id="PF00440">
    <property type="entry name" value="TetR_N"/>
    <property type="match status" value="1"/>
</dbReference>
<dbReference type="RefSeq" id="WP_187688125.1">
    <property type="nucleotide sequence ID" value="NZ_AP023396.1"/>
</dbReference>
<gene>
    <name evidence="6" type="ORF">NWFMUON74_27090</name>
</gene>
<dbReference type="PROSITE" id="PS01081">
    <property type="entry name" value="HTH_TETR_1"/>
    <property type="match status" value="1"/>
</dbReference>
<dbReference type="KEGG" id="nwl:NWFMUON74_27090"/>
<proteinExistence type="predicted"/>
<dbReference type="GO" id="GO:0003700">
    <property type="term" value="F:DNA-binding transcription factor activity"/>
    <property type="evidence" value="ECO:0007669"/>
    <property type="project" value="TreeGrafter"/>
</dbReference>
<reference evidence="6 7" key="1">
    <citation type="submission" date="2020-08" db="EMBL/GenBank/DDBJ databases">
        <title>Genome Sequencing of Nocardia wallacei strain FMUON74 and assembly.</title>
        <authorList>
            <person name="Toyokawa M."/>
            <person name="Uesaka K."/>
        </authorList>
    </citation>
    <scope>NUCLEOTIDE SEQUENCE [LARGE SCALE GENOMIC DNA]</scope>
    <source>
        <strain evidence="6 7">FMUON74</strain>
    </source>
</reference>
<dbReference type="Proteomes" id="UP000516173">
    <property type="component" value="Chromosome"/>
</dbReference>
<dbReference type="InterPro" id="IPR023772">
    <property type="entry name" value="DNA-bd_HTH_TetR-type_CS"/>
</dbReference>
<evidence type="ECO:0000256" key="1">
    <source>
        <dbReference type="ARBA" id="ARBA00023015"/>
    </source>
</evidence>
<dbReference type="InterPro" id="IPR050109">
    <property type="entry name" value="HTH-type_TetR-like_transc_reg"/>
</dbReference>
<dbReference type="Gene3D" id="1.10.357.10">
    <property type="entry name" value="Tetracycline Repressor, domain 2"/>
    <property type="match status" value="1"/>
</dbReference>
<dbReference type="EMBL" id="AP023396">
    <property type="protein sequence ID" value="BCK54937.1"/>
    <property type="molecule type" value="Genomic_DNA"/>
</dbReference>
<dbReference type="InterPro" id="IPR009057">
    <property type="entry name" value="Homeodomain-like_sf"/>
</dbReference>
<dbReference type="Pfam" id="PF17754">
    <property type="entry name" value="TetR_C_14"/>
    <property type="match status" value="1"/>
</dbReference>
<sequence>MSETRSGRPRGTSRRELELVALRLFTTQGFEETTVEQIAAVAGVSRRTFFRYFDSKAAVLWHRFDTEVGAIRAQLDRAPADLGLLAAIRRAVLAANRYHTADVPELRMRMSLLGSVPDLVASAAVHYHAWERAISEFAARRTGRPADSLFCLAVGRATLAVCRAAYDSWVQRADADLTDYLDTALRALEAGFSDSVVVALPGRR</sequence>
<keyword evidence="1" id="KW-0805">Transcription regulation</keyword>
<dbReference type="PANTHER" id="PTHR30055:SF234">
    <property type="entry name" value="HTH-TYPE TRANSCRIPTIONAL REGULATOR BETI"/>
    <property type="match status" value="1"/>
</dbReference>
<dbReference type="PRINTS" id="PR00455">
    <property type="entry name" value="HTHTETR"/>
</dbReference>
<feature type="DNA-binding region" description="H-T-H motif" evidence="4">
    <location>
        <begin position="34"/>
        <end position="53"/>
    </location>
</feature>
<evidence type="ECO:0000256" key="3">
    <source>
        <dbReference type="ARBA" id="ARBA00023163"/>
    </source>
</evidence>
<accession>A0A7G1KI80</accession>
<dbReference type="PANTHER" id="PTHR30055">
    <property type="entry name" value="HTH-TYPE TRANSCRIPTIONAL REGULATOR RUTR"/>
    <property type="match status" value="1"/>
</dbReference>
<keyword evidence="2 4" id="KW-0238">DNA-binding</keyword>
<dbReference type="InterPro" id="IPR023851">
    <property type="entry name" value="Tscrpt_reg_TetR-type"/>
</dbReference>
<dbReference type="GO" id="GO:0000976">
    <property type="term" value="F:transcription cis-regulatory region binding"/>
    <property type="evidence" value="ECO:0007669"/>
    <property type="project" value="TreeGrafter"/>
</dbReference>
<dbReference type="AlphaFoldDB" id="A0A7G1KI80"/>
<keyword evidence="7" id="KW-1185">Reference proteome</keyword>
<feature type="domain" description="HTH tetR-type" evidence="5">
    <location>
        <begin position="11"/>
        <end position="71"/>
    </location>
</feature>
<dbReference type="PROSITE" id="PS50977">
    <property type="entry name" value="HTH_TETR_2"/>
    <property type="match status" value="1"/>
</dbReference>
<dbReference type="InterPro" id="IPR041347">
    <property type="entry name" value="MftR_C"/>
</dbReference>
<keyword evidence="3" id="KW-0804">Transcription</keyword>
<evidence type="ECO:0000256" key="2">
    <source>
        <dbReference type="ARBA" id="ARBA00023125"/>
    </source>
</evidence>
<protein>
    <recommendedName>
        <fullName evidence="5">HTH tetR-type domain-containing protein</fullName>
    </recommendedName>
</protein>
<name>A0A7G1KI80_9NOCA</name>
<dbReference type="NCBIfam" id="TIGR03968">
    <property type="entry name" value="mycofact_TetR"/>
    <property type="match status" value="1"/>
</dbReference>
<evidence type="ECO:0000313" key="7">
    <source>
        <dbReference type="Proteomes" id="UP000516173"/>
    </source>
</evidence>
<evidence type="ECO:0000259" key="5">
    <source>
        <dbReference type="PROSITE" id="PS50977"/>
    </source>
</evidence>
<evidence type="ECO:0000256" key="4">
    <source>
        <dbReference type="PROSITE-ProRule" id="PRU00335"/>
    </source>
</evidence>
<dbReference type="Gene3D" id="1.10.10.60">
    <property type="entry name" value="Homeodomain-like"/>
    <property type="match status" value="1"/>
</dbReference>
<dbReference type="InterPro" id="IPR001647">
    <property type="entry name" value="HTH_TetR"/>
</dbReference>
<evidence type="ECO:0000313" key="6">
    <source>
        <dbReference type="EMBL" id="BCK54937.1"/>
    </source>
</evidence>